<dbReference type="PANTHER" id="PTHR43802:SF1">
    <property type="entry name" value="IP11341P-RELATED"/>
    <property type="match status" value="1"/>
</dbReference>
<dbReference type="NCBIfam" id="NF006108">
    <property type="entry name" value="PRK08259.1"/>
    <property type="match status" value="1"/>
</dbReference>
<evidence type="ECO:0000313" key="4">
    <source>
        <dbReference type="Proteomes" id="UP000229498"/>
    </source>
</evidence>
<accession>A0A2M9G008</accession>
<dbReference type="Gene3D" id="1.10.287.2460">
    <property type="match status" value="1"/>
</dbReference>
<dbReference type="AlphaFoldDB" id="A0A2M9G008"/>
<dbReference type="InterPro" id="IPR018376">
    <property type="entry name" value="Enoyl-CoA_hyd/isom_CS"/>
</dbReference>
<dbReference type="CDD" id="cd06558">
    <property type="entry name" value="crotonase-like"/>
    <property type="match status" value="1"/>
</dbReference>
<keyword evidence="4" id="KW-1185">Reference proteome</keyword>
<dbReference type="Gene3D" id="3.90.226.10">
    <property type="entry name" value="2-enoyl-CoA Hydratase, Chain A, domain 1"/>
    <property type="match status" value="1"/>
</dbReference>
<evidence type="ECO:0000313" key="3">
    <source>
        <dbReference type="EMBL" id="PJK29046.1"/>
    </source>
</evidence>
<evidence type="ECO:0000256" key="2">
    <source>
        <dbReference type="RuleBase" id="RU003707"/>
    </source>
</evidence>
<dbReference type="SUPFAM" id="SSF52096">
    <property type="entry name" value="ClpP/crotonase"/>
    <property type="match status" value="1"/>
</dbReference>
<dbReference type="InterPro" id="IPR001753">
    <property type="entry name" value="Enoyl-CoA_hydra/iso"/>
</dbReference>
<protein>
    <submittedName>
        <fullName evidence="3">Enoyl-CoA hydratase</fullName>
    </submittedName>
</protein>
<dbReference type="OrthoDB" id="5730382at2"/>
<dbReference type="PROSITE" id="PS00166">
    <property type="entry name" value="ENOYL_COA_HYDRATASE"/>
    <property type="match status" value="1"/>
</dbReference>
<evidence type="ECO:0000256" key="1">
    <source>
        <dbReference type="ARBA" id="ARBA00005254"/>
    </source>
</evidence>
<comment type="caution">
    <text evidence="3">The sequence shown here is derived from an EMBL/GenBank/DDBJ whole genome shotgun (WGS) entry which is preliminary data.</text>
</comment>
<proteinExistence type="inferred from homology"/>
<dbReference type="Pfam" id="PF00378">
    <property type="entry name" value="ECH_1"/>
    <property type="match status" value="1"/>
</dbReference>
<dbReference type="RefSeq" id="WP_109794065.1">
    <property type="nucleotide sequence ID" value="NZ_PHIG01000037.1"/>
</dbReference>
<sequence length="251" mass="26113">MDAGLLVEREGPVTVFTINRPQARNALDDPTARALGRALAEFDADGEQRAGVLTGAGGAFCAGADLKAMAPDYVAWAGDPEGPNAAVLSKPLIAAVEGHAVAGGLGVALRCDIRIADETAVFGVFCRRFGVPMSDGTTVRLPRIVGQGRALHMLLTGEPVDAAKALEWGLVTQVVAKGEARAAAVAMAERLAKFPQLAMHSDRLSALQQYDFGLADAFANEKRLAEAAKRAEALAGAARFAGGQGRHGERD</sequence>
<gene>
    <name evidence="3" type="ORF">CVT23_14100</name>
</gene>
<reference evidence="3 4" key="1">
    <citation type="submission" date="2017-11" db="EMBL/GenBank/DDBJ databases">
        <title>Draft genome sequence of Rhizobiales bacterium SY3-13.</title>
        <authorList>
            <person name="Sun C."/>
        </authorList>
    </citation>
    <scope>NUCLEOTIDE SEQUENCE [LARGE SCALE GENOMIC DNA]</scope>
    <source>
        <strain evidence="3 4">SY3-13</strain>
    </source>
</reference>
<name>A0A2M9G008_9PROT</name>
<dbReference type="EMBL" id="PHIG01000037">
    <property type="protein sequence ID" value="PJK29046.1"/>
    <property type="molecule type" value="Genomic_DNA"/>
</dbReference>
<dbReference type="GO" id="GO:0003824">
    <property type="term" value="F:catalytic activity"/>
    <property type="evidence" value="ECO:0007669"/>
    <property type="project" value="InterPro"/>
</dbReference>
<comment type="similarity">
    <text evidence="1 2">Belongs to the enoyl-CoA hydratase/isomerase family.</text>
</comment>
<dbReference type="InterPro" id="IPR029045">
    <property type="entry name" value="ClpP/crotonase-like_dom_sf"/>
</dbReference>
<organism evidence="3 4">
    <name type="scientific">Minwuia thermotolerans</name>
    <dbReference type="NCBI Taxonomy" id="2056226"/>
    <lineage>
        <taxon>Bacteria</taxon>
        <taxon>Pseudomonadati</taxon>
        <taxon>Pseudomonadota</taxon>
        <taxon>Alphaproteobacteria</taxon>
        <taxon>Minwuiales</taxon>
        <taxon>Minwuiaceae</taxon>
        <taxon>Minwuia</taxon>
    </lineage>
</organism>
<dbReference type="Proteomes" id="UP000229498">
    <property type="component" value="Unassembled WGS sequence"/>
</dbReference>
<dbReference type="PANTHER" id="PTHR43802">
    <property type="entry name" value="ENOYL-COA HYDRATASE"/>
    <property type="match status" value="1"/>
</dbReference>